<proteinExistence type="predicted"/>
<keyword evidence="1" id="KW-0812">Transmembrane</keyword>
<evidence type="ECO:0000313" key="3">
    <source>
        <dbReference type="Proteomes" id="UP000018566"/>
    </source>
</evidence>
<accession>A0A9W3KB13</accession>
<keyword evidence="1" id="KW-1133">Transmembrane helix</keyword>
<protein>
    <submittedName>
        <fullName evidence="2">Uncharacterized protein</fullName>
    </submittedName>
</protein>
<sequence length="29" mass="3410">MIFDWSMWMVVGHYLFGAVVIVFSNMNKS</sequence>
<dbReference type="EMBL" id="CP005935">
    <property type="protein sequence ID" value="AHA70671.1"/>
    <property type="molecule type" value="Genomic_DNA"/>
</dbReference>
<reference evidence="2 3" key="1">
    <citation type="submission" date="2013-05" db="EMBL/GenBank/DDBJ databases">
        <title>Complete genome sequence of Bacillus thuringiensis YBT-1518, a typical strain with high toxicity to nematode.</title>
        <authorList>
            <person name="Wang P."/>
            <person name="Zhang C."/>
            <person name="Guo M."/>
            <person name="Guo S."/>
            <person name="Zhu Y."/>
            <person name="Zheng J."/>
            <person name="Zhu L."/>
            <person name="Ruan L."/>
            <person name="Peng D."/>
            <person name="Sun M."/>
        </authorList>
    </citation>
    <scope>NUCLEOTIDE SEQUENCE [LARGE SCALE GENOMIC DNA]</scope>
    <source>
        <strain evidence="2 3">YBT-1518</strain>
    </source>
</reference>
<dbReference type="Proteomes" id="UP000018566">
    <property type="component" value="Chromosome"/>
</dbReference>
<dbReference type="AlphaFoldDB" id="A0A9W3KB13"/>
<evidence type="ECO:0000313" key="2">
    <source>
        <dbReference type="EMBL" id="AHA70671.1"/>
    </source>
</evidence>
<dbReference type="KEGG" id="bthu:YBT1518_07355"/>
<evidence type="ECO:0000256" key="1">
    <source>
        <dbReference type="SAM" id="Phobius"/>
    </source>
</evidence>
<feature type="transmembrane region" description="Helical" evidence="1">
    <location>
        <begin position="6"/>
        <end position="26"/>
    </location>
</feature>
<organism evidence="2 3">
    <name type="scientific">Bacillus thuringiensis YBT-1518</name>
    <dbReference type="NCBI Taxonomy" id="529122"/>
    <lineage>
        <taxon>Bacteria</taxon>
        <taxon>Bacillati</taxon>
        <taxon>Bacillota</taxon>
        <taxon>Bacilli</taxon>
        <taxon>Bacillales</taxon>
        <taxon>Bacillaceae</taxon>
        <taxon>Bacillus</taxon>
        <taxon>Bacillus cereus group</taxon>
    </lineage>
</organism>
<name>A0A9W3KB13_BACTU</name>
<keyword evidence="1" id="KW-0472">Membrane</keyword>
<gene>
    <name evidence="2" type="ORF">YBT1518_07355</name>
</gene>